<accession>A0ABP6Q729</accession>
<evidence type="ECO:0000313" key="2">
    <source>
        <dbReference type="Proteomes" id="UP001501237"/>
    </source>
</evidence>
<sequence length="106" mass="11621">MTRGILYVESRPASPEEAEAYHAWYEGTHFKEMLQIEGVVTARRFAALGDDAPYVAVYELEADDIAAVQARIGEAARTGRLAAPVGVATDPPPRMWFCRELSAHSA</sequence>
<organism evidence="1 2">
    <name type="scientific">Actinocorallia longicatena</name>
    <dbReference type="NCBI Taxonomy" id="111803"/>
    <lineage>
        <taxon>Bacteria</taxon>
        <taxon>Bacillati</taxon>
        <taxon>Actinomycetota</taxon>
        <taxon>Actinomycetes</taxon>
        <taxon>Streptosporangiales</taxon>
        <taxon>Thermomonosporaceae</taxon>
        <taxon>Actinocorallia</taxon>
    </lineage>
</organism>
<dbReference type="Gene3D" id="3.30.70.100">
    <property type="match status" value="1"/>
</dbReference>
<name>A0ABP6Q729_9ACTN</name>
<dbReference type="RefSeq" id="WP_344826216.1">
    <property type="nucleotide sequence ID" value="NZ_BAAAUV010000005.1"/>
</dbReference>
<dbReference type="EMBL" id="BAAAUV010000005">
    <property type="protein sequence ID" value="GAA3207518.1"/>
    <property type="molecule type" value="Genomic_DNA"/>
</dbReference>
<dbReference type="SUPFAM" id="SSF54909">
    <property type="entry name" value="Dimeric alpha+beta barrel"/>
    <property type="match status" value="1"/>
</dbReference>
<dbReference type="InterPro" id="IPR011008">
    <property type="entry name" value="Dimeric_a/b-barrel"/>
</dbReference>
<evidence type="ECO:0000313" key="1">
    <source>
        <dbReference type="EMBL" id="GAA3207518.1"/>
    </source>
</evidence>
<dbReference type="Proteomes" id="UP001501237">
    <property type="component" value="Unassembled WGS sequence"/>
</dbReference>
<keyword evidence="2" id="KW-1185">Reference proteome</keyword>
<proteinExistence type="predicted"/>
<comment type="caution">
    <text evidence="1">The sequence shown here is derived from an EMBL/GenBank/DDBJ whole genome shotgun (WGS) entry which is preliminary data.</text>
</comment>
<protein>
    <submittedName>
        <fullName evidence="1">Uncharacterized protein</fullName>
    </submittedName>
</protein>
<reference evidence="2" key="1">
    <citation type="journal article" date="2019" name="Int. J. Syst. Evol. Microbiol.">
        <title>The Global Catalogue of Microorganisms (GCM) 10K type strain sequencing project: providing services to taxonomists for standard genome sequencing and annotation.</title>
        <authorList>
            <consortium name="The Broad Institute Genomics Platform"/>
            <consortium name="The Broad Institute Genome Sequencing Center for Infectious Disease"/>
            <person name="Wu L."/>
            <person name="Ma J."/>
        </authorList>
    </citation>
    <scope>NUCLEOTIDE SEQUENCE [LARGE SCALE GENOMIC DNA]</scope>
    <source>
        <strain evidence="2">JCM 9377</strain>
    </source>
</reference>
<gene>
    <name evidence="1" type="ORF">GCM10010468_23810</name>
</gene>